<evidence type="ECO:0000256" key="1">
    <source>
        <dbReference type="ARBA" id="ARBA00004651"/>
    </source>
</evidence>
<dbReference type="PROSITE" id="PS50928">
    <property type="entry name" value="ABC_TM1"/>
    <property type="match status" value="1"/>
</dbReference>
<evidence type="ECO:0000256" key="9">
    <source>
        <dbReference type="RuleBase" id="RU363032"/>
    </source>
</evidence>
<dbReference type="GO" id="GO:0005886">
    <property type="term" value="C:plasma membrane"/>
    <property type="evidence" value="ECO:0007669"/>
    <property type="project" value="UniProtKB-SubCell"/>
</dbReference>
<dbReference type="SUPFAM" id="SSF161098">
    <property type="entry name" value="MetI-like"/>
    <property type="match status" value="1"/>
</dbReference>
<keyword evidence="3 9" id="KW-0813">Transport</keyword>
<comment type="subcellular location">
    <subcellularLocation>
        <location evidence="1 9">Cell membrane</location>
        <topology evidence="1 9">Multi-pass membrane protein</topology>
    </subcellularLocation>
</comment>
<evidence type="ECO:0000256" key="6">
    <source>
        <dbReference type="ARBA" id="ARBA00022692"/>
    </source>
</evidence>
<evidence type="ECO:0000313" key="12">
    <source>
        <dbReference type="Proteomes" id="UP000515981"/>
    </source>
</evidence>
<keyword evidence="7 9" id="KW-1133">Transmembrane helix</keyword>
<keyword evidence="12" id="KW-1185">Reference proteome</keyword>
<dbReference type="Proteomes" id="UP000515981">
    <property type="component" value="Chromosome"/>
</dbReference>
<dbReference type="RefSeq" id="WP_249326362.1">
    <property type="nucleotide sequence ID" value="NZ_CP060633.1"/>
</dbReference>
<gene>
    <name evidence="11" type="ORF">H9Q77_01240</name>
</gene>
<evidence type="ECO:0000256" key="7">
    <source>
        <dbReference type="ARBA" id="ARBA00022989"/>
    </source>
</evidence>
<evidence type="ECO:0000256" key="4">
    <source>
        <dbReference type="ARBA" id="ARBA00022475"/>
    </source>
</evidence>
<sequence>MTGKKIKEKVKLILLNIGFILLSFLTLIPILYAFSISISGSNSIISTEFHILPKTITMDNYITILAERPFGRWFVNSLLLSALTVLLTMLVAVPAAYVFSRMRFVGRKRTLYILLVLNAFPAILSMFAIYRIIKTLNLLNSYMGLVFIYAGSMAIFVFWNMKGYFDSIPEAIEDAARIDGVNDRQLITKIVMPLARPSIIISSVLVVIYVWNEYIFSTVFLSGAEKNTLAVALYSLQATDYTRNWPLFSAAAILTTLPVLILFFLVQKYMVSGLSSGGVKG</sequence>
<keyword evidence="6 9" id="KW-0812">Transmembrane</keyword>
<dbReference type="InterPro" id="IPR050901">
    <property type="entry name" value="BP-dep_ABC_trans_perm"/>
</dbReference>
<proteinExistence type="inferred from homology"/>
<dbReference type="PANTHER" id="PTHR32243">
    <property type="entry name" value="MALTOSE TRANSPORT SYSTEM PERMEASE-RELATED"/>
    <property type="match status" value="1"/>
</dbReference>
<feature type="domain" description="ABC transmembrane type-1" evidence="10">
    <location>
        <begin position="74"/>
        <end position="266"/>
    </location>
</feature>
<evidence type="ECO:0000259" key="10">
    <source>
        <dbReference type="PROSITE" id="PS50928"/>
    </source>
</evidence>
<feature type="transmembrane region" description="Helical" evidence="9">
    <location>
        <begin position="139"/>
        <end position="159"/>
    </location>
</feature>
<evidence type="ECO:0000256" key="3">
    <source>
        <dbReference type="ARBA" id="ARBA00022448"/>
    </source>
</evidence>
<dbReference type="CDD" id="cd06261">
    <property type="entry name" value="TM_PBP2"/>
    <property type="match status" value="1"/>
</dbReference>
<dbReference type="InterPro" id="IPR000515">
    <property type="entry name" value="MetI-like"/>
</dbReference>
<keyword evidence="5" id="KW-0762">Sugar transport</keyword>
<evidence type="ECO:0000256" key="8">
    <source>
        <dbReference type="ARBA" id="ARBA00023136"/>
    </source>
</evidence>
<evidence type="ECO:0000313" key="11">
    <source>
        <dbReference type="EMBL" id="QNM02825.1"/>
    </source>
</evidence>
<feature type="transmembrane region" description="Helical" evidence="9">
    <location>
        <begin position="12"/>
        <end position="34"/>
    </location>
</feature>
<dbReference type="GO" id="GO:0055085">
    <property type="term" value="P:transmembrane transport"/>
    <property type="evidence" value="ECO:0007669"/>
    <property type="project" value="InterPro"/>
</dbReference>
<dbReference type="Gene3D" id="1.10.3720.10">
    <property type="entry name" value="MetI-like"/>
    <property type="match status" value="1"/>
</dbReference>
<evidence type="ECO:0000256" key="5">
    <source>
        <dbReference type="ARBA" id="ARBA00022597"/>
    </source>
</evidence>
<feature type="transmembrane region" description="Helical" evidence="9">
    <location>
        <begin position="194"/>
        <end position="211"/>
    </location>
</feature>
<evidence type="ECO:0000256" key="2">
    <source>
        <dbReference type="ARBA" id="ARBA00009047"/>
    </source>
</evidence>
<dbReference type="KEGG" id="ssun:H9Q77_01240"/>
<feature type="transmembrane region" description="Helical" evidence="9">
    <location>
        <begin position="245"/>
        <end position="266"/>
    </location>
</feature>
<reference evidence="11 12" key="1">
    <citation type="submission" date="2020-08" db="EMBL/GenBank/DDBJ databases">
        <authorList>
            <person name="Liu C."/>
            <person name="Sun Q."/>
        </authorList>
    </citation>
    <scope>NUCLEOTIDE SEQUENCE [LARGE SCALE GENOMIC DNA]</scope>
    <source>
        <strain evidence="11 12">NSJ-8</strain>
    </source>
</reference>
<dbReference type="Pfam" id="PF00528">
    <property type="entry name" value="BPD_transp_1"/>
    <property type="match status" value="1"/>
</dbReference>
<feature type="transmembrane region" description="Helical" evidence="9">
    <location>
        <begin position="78"/>
        <end position="99"/>
    </location>
</feature>
<protein>
    <submittedName>
        <fullName evidence="11">ABC transporter permease subunit</fullName>
    </submittedName>
</protein>
<keyword evidence="4" id="KW-1003">Cell membrane</keyword>
<dbReference type="InterPro" id="IPR035906">
    <property type="entry name" value="MetI-like_sf"/>
</dbReference>
<dbReference type="PANTHER" id="PTHR32243:SF50">
    <property type="entry name" value="MALTOSE_MALTODEXTRIN TRANSPORT SYSTEM PERMEASE PROTEIN MALG"/>
    <property type="match status" value="1"/>
</dbReference>
<organism evidence="11 12">
    <name type="scientific">Simiaoa sunii</name>
    <dbReference type="NCBI Taxonomy" id="2763672"/>
    <lineage>
        <taxon>Bacteria</taxon>
        <taxon>Bacillati</taxon>
        <taxon>Bacillota</taxon>
        <taxon>Clostridia</taxon>
        <taxon>Lachnospirales</taxon>
        <taxon>Lachnospiraceae</taxon>
        <taxon>Simiaoa</taxon>
    </lineage>
</organism>
<dbReference type="EMBL" id="CP060633">
    <property type="protein sequence ID" value="QNM02825.1"/>
    <property type="molecule type" value="Genomic_DNA"/>
</dbReference>
<feature type="transmembrane region" description="Helical" evidence="9">
    <location>
        <begin position="111"/>
        <end position="133"/>
    </location>
</feature>
<name>A0A7G9FW93_9FIRM</name>
<dbReference type="AlphaFoldDB" id="A0A7G9FW93"/>
<comment type="similarity">
    <text evidence="2">Belongs to the binding-protein-dependent transport system permease family. MalFG subfamily.</text>
</comment>
<keyword evidence="8 9" id="KW-0472">Membrane</keyword>
<accession>A0A7G9FW93</accession>